<dbReference type="PROSITE" id="PS00092">
    <property type="entry name" value="N6_MTASE"/>
    <property type="match status" value="1"/>
</dbReference>
<dbReference type="KEGG" id="asem:NNL22_15715"/>
<keyword evidence="4" id="KW-0698">rRNA processing</keyword>
<reference evidence="5" key="1">
    <citation type="submission" date="2022-07" db="EMBL/GenBank/DDBJ databases">
        <title>Alkalimarinus sp. nov., isolated from gut of a Alitta virens.</title>
        <authorList>
            <person name="Yang A.I."/>
            <person name="Shin N.-R."/>
        </authorList>
    </citation>
    <scope>NUCLEOTIDE SEQUENCE</scope>
    <source>
        <strain evidence="5">FA028</strain>
    </source>
</reference>
<dbReference type="PANTHER" id="PTHR37426">
    <property type="entry name" value="RIBOSOMAL RNA LARGE SUBUNIT METHYLTRANSFERASE J"/>
    <property type="match status" value="1"/>
</dbReference>
<organism evidence="5 6">
    <name type="scientific">Alkalimarinus sediminis</name>
    <dbReference type="NCBI Taxonomy" id="1632866"/>
    <lineage>
        <taxon>Bacteria</taxon>
        <taxon>Pseudomonadati</taxon>
        <taxon>Pseudomonadota</taxon>
        <taxon>Gammaproteobacteria</taxon>
        <taxon>Alteromonadales</taxon>
        <taxon>Alteromonadaceae</taxon>
        <taxon>Alkalimarinus</taxon>
    </lineage>
</organism>
<feature type="binding site" evidence="4">
    <location>
        <position position="164"/>
    </location>
    <ligand>
        <name>S-adenosyl-L-methionine</name>
        <dbReference type="ChEBI" id="CHEBI:59789"/>
    </ligand>
</feature>
<dbReference type="PANTHER" id="PTHR37426:SF1">
    <property type="entry name" value="RIBOSOMAL RNA LARGE SUBUNIT METHYLTRANSFERASE J"/>
    <property type="match status" value="1"/>
</dbReference>
<feature type="binding site" evidence="4">
    <location>
        <position position="42"/>
    </location>
    <ligand>
        <name>S-adenosyl-L-methionine</name>
        <dbReference type="ChEBI" id="CHEBI:59789"/>
    </ligand>
</feature>
<evidence type="ECO:0000256" key="3">
    <source>
        <dbReference type="ARBA" id="ARBA00022691"/>
    </source>
</evidence>
<dbReference type="InterPro" id="IPR002052">
    <property type="entry name" value="DNA_methylase_N6_adenine_CS"/>
</dbReference>
<dbReference type="SUPFAM" id="SSF53335">
    <property type="entry name" value="S-adenosyl-L-methionine-dependent methyltransferases"/>
    <property type="match status" value="1"/>
</dbReference>
<dbReference type="InterPro" id="IPR007473">
    <property type="entry name" value="RlmJ"/>
</dbReference>
<evidence type="ECO:0000256" key="1">
    <source>
        <dbReference type="ARBA" id="ARBA00022603"/>
    </source>
</evidence>
<dbReference type="RefSeq" id="WP_251812604.1">
    <property type="nucleotide sequence ID" value="NZ_CP101527.1"/>
</dbReference>
<keyword evidence="2 4" id="KW-0808">Transferase</keyword>
<dbReference type="AlphaFoldDB" id="A0A9E8KQA3"/>
<accession>A0A9E8KQA3</accession>
<sequence length="279" mass="31081">MLSYRHSYHAGNFADVLKHCTQLAIIDYLKRKDKPFCYHDTHSGAGSYTIASAEMQKNGEYQSGIGKLYGRRTGISIIDHYIDLIGSLNPTGRLNGYPGSPQIMLSARRPTDRAQLTELHPTDYALLQSLVGKSKKVKVYQQDAWQGLKALLPPPEKRGLVLIDPSYEVKQDYKTIVTALQQAYKRFSTGTYAIWYPVLERKATEQFMGQLANAGVRNMLRIEHCILPDVERGMTGSGMIVVNPPYTLKADMELALPVLDKLLSEGGAGSTALEQLTEE</sequence>
<feature type="active site" description="Proton acceptor" evidence="4">
    <location>
        <position position="164"/>
    </location>
</feature>
<dbReference type="Gene3D" id="3.40.50.150">
    <property type="entry name" value="Vaccinia Virus protein VP39"/>
    <property type="match status" value="1"/>
</dbReference>
<evidence type="ECO:0000313" key="6">
    <source>
        <dbReference type="Proteomes" id="UP001164472"/>
    </source>
</evidence>
<keyword evidence="1 4" id="KW-0489">Methyltransferase</keyword>
<feature type="binding site" evidence="4">
    <location>
        <position position="118"/>
    </location>
    <ligand>
        <name>S-adenosyl-L-methionine</name>
        <dbReference type="ChEBI" id="CHEBI:59789"/>
    </ligand>
</feature>
<evidence type="ECO:0000313" key="5">
    <source>
        <dbReference type="EMBL" id="UZW74452.1"/>
    </source>
</evidence>
<dbReference type="EMBL" id="CP101527">
    <property type="protein sequence ID" value="UZW74452.1"/>
    <property type="molecule type" value="Genomic_DNA"/>
</dbReference>
<dbReference type="EC" id="2.1.1.266" evidence="4"/>
<dbReference type="HAMAP" id="MF_00934">
    <property type="entry name" value="23SrRNA_methyltr_J"/>
    <property type="match status" value="1"/>
</dbReference>
<comment type="similarity">
    <text evidence="4">Belongs to the RlmJ family.</text>
</comment>
<evidence type="ECO:0000256" key="2">
    <source>
        <dbReference type="ARBA" id="ARBA00022679"/>
    </source>
</evidence>
<dbReference type="Pfam" id="PF04378">
    <property type="entry name" value="RsmJ"/>
    <property type="match status" value="1"/>
</dbReference>
<keyword evidence="4" id="KW-0694">RNA-binding</keyword>
<dbReference type="GO" id="GO:0070475">
    <property type="term" value="P:rRNA base methylation"/>
    <property type="evidence" value="ECO:0007669"/>
    <property type="project" value="UniProtKB-UniRule"/>
</dbReference>
<dbReference type="GO" id="GO:0036307">
    <property type="term" value="F:23S rRNA (adenine(2030)-N(6))-methyltransferase activity"/>
    <property type="evidence" value="ECO:0007669"/>
    <property type="project" value="UniProtKB-UniRule"/>
</dbReference>
<feature type="site" description="Interaction with substrate rRNA" evidence="4">
    <location>
        <position position="4"/>
    </location>
</feature>
<feature type="binding site" evidence="4">
    <location>
        <position position="19"/>
    </location>
    <ligand>
        <name>S-adenosyl-L-methionine</name>
        <dbReference type="ChEBI" id="CHEBI:59789"/>
    </ligand>
</feature>
<keyword evidence="6" id="KW-1185">Reference proteome</keyword>
<gene>
    <name evidence="4 5" type="primary">rlmJ</name>
    <name evidence="5" type="ORF">NNL22_15715</name>
</gene>
<protein>
    <recommendedName>
        <fullName evidence="4">Ribosomal RNA large subunit methyltransferase J</fullName>
        <ecNumber evidence="4">2.1.1.266</ecNumber>
    </recommendedName>
    <alternativeName>
        <fullName evidence="4">23S rRNA (adenine(2030)-N6)-methyltransferase</fullName>
    </alternativeName>
    <alternativeName>
        <fullName evidence="4">23S rRNA m6A2030 methyltransferase</fullName>
    </alternativeName>
</protein>
<dbReference type="GO" id="GO:0003723">
    <property type="term" value="F:RNA binding"/>
    <property type="evidence" value="ECO:0007669"/>
    <property type="project" value="UniProtKB-UniRule"/>
</dbReference>
<dbReference type="GO" id="GO:0005829">
    <property type="term" value="C:cytosol"/>
    <property type="evidence" value="ECO:0007669"/>
    <property type="project" value="TreeGrafter"/>
</dbReference>
<evidence type="ECO:0000256" key="4">
    <source>
        <dbReference type="HAMAP-Rule" id="MF_00934"/>
    </source>
</evidence>
<comment type="subunit">
    <text evidence="4">Monomer.</text>
</comment>
<dbReference type="InterPro" id="IPR029063">
    <property type="entry name" value="SAM-dependent_MTases_sf"/>
</dbReference>
<feature type="binding site" evidence="4">
    <location>
        <position position="100"/>
    </location>
    <ligand>
        <name>S-adenosyl-L-methionine</name>
        <dbReference type="ChEBI" id="CHEBI:59789"/>
    </ligand>
</feature>
<proteinExistence type="inferred from homology"/>
<dbReference type="Proteomes" id="UP001164472">
    <property type="component" value="Chromosome"/>
</dbReference>
<comment type="function">
    <text evidence="4">Specifically methylates the adenine in position 2030 of 23S rRNA.</text>
</comment>
<keyword evidence="3 4" id="KW-0949">S-adenosyl-L-methionine</keyword>
<comment type="catalytic activity">
    <reaction evidence="4">
        <text>adenosine(2030) in 23S rRNA + S-adenosyl-L-methionine = N(6)-methyladenosine(2030) in 23S rRNA + S-adenosyl-L-homocysteine + H(+)</text>
        <dbReference type="Rhea" id="RHEA:43736"/>
        <dbReference type="Rhea" id="RHEA-COMP:10668"/>
        <dbReference type="Rhea" id="RHEA-COMP:10669"/>
        <dbReference type="ChEBI" id="CHEBI:15378"/>
        <dbReference type="ChEBI" id="CHEBI:57856"/>
        <dbReference type="ChEBI" id="CHEBI:59789"/>
        <dbReference type="ChEBI" id="CHEBI:74411"/>
        <dbReference type="ChEBI" id="CHEBI:74449"/>
        <dbReference type="EC" id="2.1.1.266"/>
    </reaction>
</comment>
<feature type="binding site" evidence="4">
    <location>
        <begin position="143"/>
        <end position="144"/>
    </location>
    <ligand>
        <name>S-adenosyl-L-methionine</name>
        <dbReference type="ChEBI" id="CHEBI:59789"/>
    </ligand>
</feature>
<name>A0A9E8KQA3_9ALTE</name>